<dbReference type="Proteomes" id="UP000026961">
    <property type="component" value="Chromosome 10"/>
</dbReference>
<dbReference type="Gramene" id="OGLUM10G17450.1">
    <property type="protein sequence ID" value="OGLUM10G17450.1"/>
    <property type="gene ID" value="OGLUM10G17450"/>
</dbReference>
<dbReference type="AlphaFoldDB" id="A0A0E0BDA6"/>
<evidence type="ECO:0000313" key="3">
    <source>
        <dbReference type="Proteomes" id="UP000026961"/>
    </source>
</evidence>
<feature type="region of interest" description="Disordered" evidence="1">
    <location>
        <begin position="295"/>
        <end position="318"/>
    </location>
</feature>
<protein>
    <submittedName>
        <fullName evidence="2">Uncharacterized protein</fullName>
    </submittedName>
</protein>
<dbReference type="eggNOG" id="ENOG502R42T">
    <property type="taxonomic scope" value="Eukaryota"/>
</dbReference>
<evidence type="ECO:0000313" key="2">
    <source>
        <dbReference type="EnsemblPlants" id="OGLUM10G17450.1"/>
    </source>
</evidence>
<name>A0A0E0BDA6_9ORYZ</name>
<feature type="region of interest" description="Disordered" evidence="1">
    <location>
        <begin position="232"/>
        <end position="258"/>
    </location>
</feature>
<sequence length="564" mass="59986">MRYWQHHCARSSRVVPESGKPGVTSRPSRFDYISSSASSSSTIAAIVSPSSSLARLRAPLVHDALLCVHDHSTAPHALLVVQLSRHQLPDFGYIDHGSLGSFALATSTTAQRTIIRIEHSCRFFSPVQVSTLLTLGLRGDVRIYGVLEDGGLVLGEAELLAVSVAGVLVVAAANSGGSGRWHTTLAAEAIAPLLSAAAAAPPLPAKSAALSSSSSHLMATSRKPYDAMVPHVAAPNRPMDRPESAAASTSEESESASASHRAIWLDSVSISVRIPIPPRVATAAAATGFLAKPPPPLAPPVMSSSSSSSSQGGGRRRTMSRALIEQHRPWDVVDNMALIIIDQTYAAALGIPGRREMGDGSVEVSSAVDADDPDSPVLNINASATRCCVAFDTPRRDAVPYKKFTSPKRKTRPDHRLARTIVSVSPATLYLSHRSDCAGGDSDSKDYWSCAEVAPDVAAGGALAILDTIMLRLEAAIHLEENILVNAMEFNCGTSSVLEVVAETRNALEEMRREMDLPAMMQRRLHKRRHVVVGDAAAAAAAAADHDDESAEKVFKKFRTMRCR</sequence>
<reference evidence="2" key="1">
    <citation type="submission" date="2015-04" db="UniProtKB">
        <authorList>
            <consortium name="EnsemblPlants"/>
        </authorList>
    </citation>
    <scope>IDENTIFICATION</scope>
</reference>
<keyword evidence="3" id="KW-1185">Reference proteome</keyword>
<reference evidence="2" key="2">
    <citation type="submission" date="2018-05" db="EMBL/GenBank/DDBJ databases">
        <title>OgluRS3 (Oryza glumaepatula Reference Sequence Version 3).</title>
        <authorList>
            <person name="Zhang J."/>
            <person name="Kudrna D."/>
            <person name="Lee S."/>
            <person name="Talag J."/>
            <person name="Welchert J."/>
            <person name="Wing R.A."/>
        </authorList>
    </citation>
    <scope>NUCLEOTIDE SEQUENCE [LARGE SCALE GENOMIC DNA]</scope>
</reference>
<accession>A0A0E0BDA6</accession>
<evidence type="ECO:0000256" key="1">
    <source>
        <dbReference type="SAM" id="MobiDB-lite"/>
    </source>
</evidence>
<dbReference type="HOGENOM" id="CLU_483470_0_0_1"/>
<organism evidence="2">
    <name type="scientific">Oryza glumipatula</name>
    <dbReference type="NCBI Taxonomy" id="40148"/>
    <lineage>
        <taxon>Eukaryota</taxon>
        <taxon>Viridiplantae</taxon>
        <taxon>Streptophyta</taxon>
        <taxon>Embryophyta</taxon>
        <taxon>Tracheophyta</taxon>
        <taxon>Spermatophyta</taxon>
        <taxon>Magnoliopsida</taxon>
        <taxon>Liliopsida</taxon>
        <taxon>Poales</taxon>
        <taxon>Poaceae</taxon>
        <taxon>BOP clade</taxon>
        <taxon>Oryzoideae</taxon>
        <taxon>Oryzeae</taxon>
        <taxon>Oryzinae</taxon>
        <taxon>Oryza</taxon>
    </lineage>
</organism>
<feature type="compositionally biased region" description="Low complexity" evidence="1">
    <location>
        <begin position="244"/>
        <end position="258"/>
    </location>
</feature>
<dbReference type="EnsemblPlants" id="OGLUM10G17450.1">
    <property type="protein sequence ID" value="OGLUM10G17450.1"/>
    <property type="gene ID" value="OGLUM10G17450"/>
</dbReference>
<proteinExistence type="predicted"/>